<evidence type="ECO:0000313" key="3">
    <source>
        <dbReference type="EMBL" id="OUP16798.1"/>
    </source>
</evidence>
<accession>A0A1Y4I8Y7</accession>
<evidence type="ECO:0000313" key="1">
    <source>
        <dbReference type="EMBL" id="MDB9136941.1"/>
    </source>
</evidence>
<evidence type="ECO:0000313" key="5">
    <source>
        <dbReference type="Proteomes" id="UP000463337"/>
    </source>
</evidence>
<evidence type="ECO:0000313" key="2">
    <source>
        <dbReference type="EMBL" id="MRY57101.1"/>
    </source>
</evidence>
<reference evidence="4" key="1">
    <citation type="submission" date="2017-04" db="EMBL/GenBank/DDBJ databases">
        <title>Function of individual gut microbiota members based on whole genome sequencing of pure cultures obtained from chicken caecum.</title>
        <authorList>
            <person name="Medvecky M."/>
            <person name="Cejkova D."/>
            <person name="Polansky O."/>
            <person name="Karasova D."/>
            <person name="Kubasova T."/>
            <person name="Cizek A."/>
            <person name="Rychlik I."/>
        </authorList>
    </citation>
    <scope>NUCLEOTIDE SEQUENCE [LARGE SCALE GENOMIC DNA]</scope>
    <source>
        <strain evidence="4">An199</strain>
    </source>
</reference>
<dbReference type="Proteomes" id="UP000195950">
    <property type="component" value="Unassembled WGS sequence"/>
</dbReference>
<name>A0A1Y4I8Y7_PARDI</name>
<dbReference type="EMBL" id="WKLT01000003">
    <property type="protein sequence ID" value="MRY57101.1"/>
    <property type="molecule type" value="Genomic_DNA"/>
</dbReference>
<reference evidence="2 5" key="3">
    <citation type="journal article" date="2019" name="Nat. Med.">
        <title>A library of human gut bacterial isolates paired with longitudinal multiomics data enables mechanistic microbiome research.</title>
        <authorList>
            <person name="Poyet M."/>
            <person name="Groussin M."/>
            <person name="Gibbons S.M."/>
            <person name="Avila-Pacheco J."/>
            <person name="Jiang X."/>
            <person name="Kearney S.M."/>
            <person name="Perrotta A.R."/>
            <person name="Berdy B."/>
            <person name="Zhao S."/>
            <person name="Lieberman T.D."/>
            <person name="Swanson P.K."/>
            <person name="Smith M."/>
            <person name="Roesemann S."/>
            <person name="Alexander J.E."/>
            <person name="Rich S.A."/>
            <person name="Livny J."/>
            <person name="Vlamakis H."/>
            <person name="Clish C."/>
            <person name="Bullock K."/>
            <person name="Deik A."/>
            <person name="Scott J."/>
            <person name="Pierce K.A."/>
            <person name="Xavier R.J."/>
            <person name="Alm E.J."/>
        </authorList>
    </citation>
    <scope>NUCLEOTIDE SEQUENCE [LARGE SCALE GENOMIC DNA]</scope>
    <source>
        <strain evidence="2 5">BIOML-A41</strain>
    </source>
</reference>
<dbReference type="RefSeq" id="WP_009018461.1">
    <property type="nucleotide sequence ID" value="NZ_BAABYH010000001.1"/>
</dbReference>
<comment type="caution">
    <text evidence="3">The sequence shown here is derived from an EMBL/GenBank/DDBJ whole genome shotgun (WGS) entry which is preliminary data.</text>
</comment>
<gene>
    <name evidence="3" type="ORF">B5F32_14570</name>
    <name evidence="2" type="ORF">GKD59_04070</name>
    <name evidence="1" type="ORF">PN612_00285</name>
</gene>
<reference evidence="1" key="4">
    <citation type="submission" date="2023-01" db="EMBL/GenBank/DDBJ databases">
        <title>Human gut microbiome strain richness.</title>
        <authorList>
            <person name="Chen-Liaw A."/>
        </authorList>
    </citation>
    <scope>NUCLEOTIDE SEQUENCE</scope>
    <source>
        <strain evidence="1">D35st1_E5_D35t1_190705</strain>
    </source>
</reference>
<evidence type="ECO:0000313" key="4">
    <source>
        <dbReference type="Proteomes" id="UP000195950"/>
    </source>
</evidence>
<dbReference type="EMBL" id="NFJX01000014">
    <property type="protein sequence ID" value="OUP16798.1"/>
    <property type="molecule type" value="Genomic_DNA"/>
</dbReference>
<dbReference type="Proteomes" id="UP000463337">
    <property type="component" value="Unassembled WGS sequence"/>
</dbReference>
<protein>
    <submittedName>
        <fullName evidence="3">Uncharacterized protein</fullName>
    </submittedName>
</protein>
<dbReference type="Proteomes" id="UP001211522">
    <property type="component" value="Unassembled WGS sequence"/>
</dbReference>
<dbReference type="AlphaFoldDB" id="A0A1Y4I8Y7"/>
<reference evidence="3" key="2">
    <citation type="journal article" date="2018" name="BMC Genomics">
        <title>Whole genome sequencing and function prediction of 133 gut anaerobes isolated from chicken caecum in pure cultures.</title>
        <authorList>
            <person name="Medvecky M."/>
            <person name="Cejkova D."/>
            <person name="Polansky O."/>
            <person name="Karasova D."/>
            <person name="Kubasova T."/>
            <person name="Cizek A."/>
            <person name="Rychlik I."/>
        </authorList>
    </citation>
    <scope>NUCLEOTIDE SEQUENCE</scope>
    <source>
        <strain evidence="3">An199</strain>
    </source>
</reference>
<dbReference type="EMBL" id="JAQMPX010000003">
    <property type="protein sequence ID" value="MDB9136941.1"/>
    <property type="molecule type" value="Genomic_DNA"/>
</dbReference>
<proteinExistence type="predicted"/>
<sequence length="156" mass="18949">MVTVKISIKKHLEEYMRGKFNDCREGVITLPDKTDLYHTLFDLTSKRPASCPLEQGTLEIALPDRRCGKDPAYYNYLSERSQRILERRIELMFWAELHEWIDYNKHMYGIQYIESIFSFMRKFDINGISEDALKKNYYRWRDRTRKQKEKRSYNKS</sequence>
<organism evidence="3 4">
    <name type="scientific">Parabacteroides distasonis</name>
    <dbReference type="NCBI Taxonomy" id="823"/>
    <lineage>
        <taxon>Bacteria</taxon>
        <taxon>Pseudomonadati</taxon>
        <taxon>Bacteroidota</taxon>
        <taxon>Bacteroidia</taxon>
        <taxon>Bacteroidales</taxon>
        <taxon>Tannerellaceae</taxon>
        <taxon>Parabacteroides</taxon>
    </lineage>
</organism>